<reference evidence="2" key="1">
    <citation type="journal article" date="2020" name="Stud. Mycol.">
        <title>101 Dothideomycetes genomes: a test case for predicting lifestyles and emergence of pathogens.</title>
        <authorList>
            <person name="Haridas S."/>
            <person name="Albert R."/>
            <person name="Binder M."/>
            <person name="Bloem J."/>
            <person name="Labutti K."/>
            <person name="Salamov A."/>
            <person name="Andreopoulos B."/>
            <person name="Baker S."/>
            <person name="Barry K."/>
            <person name="Bills G."/>
            <person name="Bluhm B."/>
            <person name="Cannon C."/>
            <person name="Castanera R."/>
            <person name="Culley D."/>
            <person name="Daum C."/>
            <person name="Ezra D."/>
            <person name="Gonzalez J."/>
            <person name="Henrissat B."/>
            <person name="Kuo A."/>
            <person name="Liang C."/>
            <person name="Lipzen A."/>
            <person name="Lutzoni F."/>
            <person name="Magnuson J."/>
            <person name="Mondo S."/>
            <person name="Nolan M."/>
            <person name="Ohm R."/>
            <person name="Pangilinan J."/>
            <person name="Park H.-J."/>
            <person name="Ramirez L."/>
            <person name="Alfaro M."/>
            <person name="Sun H."/>
            <person name="Tritt A."/>
            <person name="Yoshinaga Y."/>
            <person name="Zwiers L.-H."/>
            <person name="Turgeon B."/>
            <person name="Goodwin S."/>
            <person name="Spatafora J."/>
            <person name="Crous P."/>
            <person name="Grigoriev I."/>
        </authorList>
    </citation>
    <scope>NUCLEOTIDE SEQUENCE</scope>
    <source>
        <strain evidence="2">CBS 119925</strain>
    </source>
</reference>
<keyword evidence="1" id="KW-0732">Signal</keyword>
<evidence type="ECO:0000313" key="2">
    <source>
        <dbReference type="EMBL" id="KAF2746346.1"/>
    </source>
</evidence>
<accession>A0A6A6V8X0</accession>
<protein>
    <recommendedName>
        <fullName evidence="4">Hypersensitive response inducing protein 1</fullName>
    </recommendedName>
</protein>
<gene>
    <name evidence="2" type="ORF">M011DRAFT_459479</name>
</gene>
<evidence type="ECO:0000256" key="1">
    <source>
        <dbReference type="SAM" id="SignalP"/>
    </source>
</evidence>
<evidence type="ECO:0000313" key="3">
    <source>
        <dbReference type="Proteomes" id="UP000799440"/>
    </source>
</evidence>
<feature type="chain" id="PRO_5025588121" description="Hypersensitive response inducing protein 1" evidence="1">
    <location>
        <begin position="17"/>
        <end position="167"/>
    </location>
</feature>
<evidence type="ECO:0008006" key="4">
    <source>
        <dbReference type="Google" id="ProtNLM"/>
    </source>
</evidence>
<sequence>MLTSTLLLLLPTLALTSPLHTRQSSPCVPTSYTISNYQYTTSASTGARILFNFNSAFSNPSIITDPASTGATCDASDPSGSIPFSNECSTGRRNLMFDLRGPQERAEFQIIHSWRCNGQEWLSSTPHKINPLDCTTDAEGKTTCSSGPNSFAPQNVRRICNTPTCPE</sequence>
<keyword evidence="3" id="KW-1185">Reference proteome</keyword>
<dbReference type="AlphaFoldDB" id="A0A6A6V8X0"/>
<organism evidence="2 3">
    <name type="scientific">Sporormia fimetaria CBS 119925</name>
    <dbReference type="NCBI Taxonomy" id="1340428"/>
    <lineage>
        <taxon>Eukaryota</taxon>
        <taxon>Fungi</taxon>
        <taxon>Dikarya</taxon>
        <taxon>Ascomycota</taxon>
        <taxon>Pezizomycotina</taxon>
        <taxon>Dothideomycetes</taxon>
        <taxon>Pleosporomycetidae</taxon>
        <taxon>Pleosporales</taxon>
        <taxon>Sporormiaceae</taxon>
        <taxon>Sporormia</taxon>
    </lineage>
</organism>
<proteinExistence type="predicted"/>
<dbReference type="Proteomes" id="UP000799440">
    <property type="component" value="Unassembled WGS sequence"/>
</dbReference>
<dbReference type="OrthoDB" id="3763539at2759"/>
<name>A0A6A6V8X0_9PLEO</name>
<dbReference type="EMBL" id="MU006578">
    <property type="protein sequence ID" value="KAF2746346.1"/>
    <property type="molecule type" value="Genomic_DNA"/>
</dbReference>
<feature type="signal peptide" evidence="1">
    <location>
        <begin position="1"/>
        <end position="16"/>
    </location>
</feature>